<sequence>MKFLGKIPLFFVVTLAWIVIISSCANQGMPTGGPKDTVPPVLLSTQPKYKALNFDDDEIRFTFNEYVITDQISEILVVSPPLKKRPSIRTKSKTVIIKFNEDLKDSTTYSLDFKNSIVDNNERNPLNNMRFSYSTGDVYDSLRVAGSVVNSFNMEPVENALVLLHNNLHDSAIYTELPDFIAKTDERGFFMIDNIPPGSYHLFSVNDANSDLKYNEGAEEIAFFDSIVVPSATFEEEMDTLVRGVDSLLITGHTHFLPEPIYLRQFTEDLFEQYIDSYTRSTRYKCNFVFNESVDDTFNIQLVNSNVEEWYILEPNPEMDSITFWITDTLVAKMDTLLMDVSYFQLDSTQQLYLHHDTLQMNFTEPEKKEPPRGRRRDRSEEDEQEKAQAEIPQFVWETSFGSTVELNEELKFTAPEPLKILDKNGFTLYLADDTLKTPLEYKFSKDSVAYRTYNISYNWEPETDYTIEVDSATAENIYGITSKEISKKFKTREDDYYGQILANCTNVGTPTIIQLLNNNEELLSQKKIDKDQTVTFEYLEPAKYIIKVIFDRNNNGKWDTGSYQDKYQAERVFYLNSIIKVRSNWDSSIALDLTANESFVKKIIDHELEEQKRKEAEEKAKKEAENERKQQNNLLNQGSGSGLLRR</sequence>
<feature type="region of interest" description="Disordered" evidence="2">
    <location>
        <begin position="363"/>
        <end position="389"/>
    </location>
</feature>
<accession>A0A6I6JLI1</accession>
<keyword evidence="1" id="KW-0732">Signal</keyword>
<evidence type="ECO:0000256" key="1">
    <source>
        <dbReference type="ARBA" id="ARBA00022729"/>
    </source>
</evidence>
<evidence type="ECO:0000256" key="2">
    <source>
        <dbReference type="SAM" id="MobiDB-lite"/>
    </source>
</evidence>
<dbReference type="SUPFAM" id="SSF49478">
    <property type="entry name" value="Cna protein B-type domain"/>
    <property type="match status" value="1"/>
</dbReference>
<keyword evidence="5" id="KW-1185">Reference proteome</keyword>
<proteinExistence type="predicted"/>
<feature type="region of interest" description="Disordered" evidence="2">
    <location>
        <begin position="612"/>
        <end position="647"/>
    </location>
</feature>
<dbReference type="Pfam" id="PF13205">
    <property type="entry name" value="Big_5"/>
    <property type="match status" value="1"/>
</dbReference>
<dbReference type="PROSITE" id="PS51257">
    <property type="entry name" value="PROKAR_LIPOPROTEIN"/>
    <property type="match status" value="1"/>
</dbReference>
<evidence type="ECO:0000313" key="4">
    <source>
        <dbReference type="EMBL" id="QGY43715.1"/>
    </source>
</evidence>
<dbReference type="InterPro" id="IPR032812">
    <property type="entry name" value="SbsA_Ig"/>
</dbReference>
<feature type="domain" description="SbsA Ig-like" evidence="3">
    <location>
        <begin position="36"/>
        <end position="135"/>
    </location>
</feature>
<dbReference type="RefSeq" id="WP_158865120.1">
    <property type="nucleotide sequence ID" value="NZ_CP046401.1"/>
</dbReference>
<organism evidence="4 5">
    <name type="scientific">Maribellus comscasis</name>
    <dbReference type="NCBI Taxonomy" id="2681766"/>
    <lineage>
        <taxon>Bacteria</taxon>
        <taxon>Pseudomonadati</taxon>
        <taxon>Bacteroidota</taxon>
        <taxon>Bacteroidia</taxon>
        <taxon>Marinilabiliales</taxon>
        <taxon>Prolixibacteraceae</taxon>
        <taxon>Maribellus</taxon>
    </lineage>
</organism>
<protein>
    <recommendedName>
        <fullName evidence="3">SbsA Ig-like domain-containing protein</fullName>
    </recommendedName>
</protein>
<feature type="compositionally biased region" description="Basic and acidic residues" evidence="2">
    <location>
        <begin position="612"/>
        <end position="631"/>
    </location>
</feature>
<dbReference type="AlphaFoldDB" id="A0A6I6JLI1"/>
<evidence type="ECO:0000313" key="5">
    <source>
        <dbReference type="Proteomes" id="UP000428260"/>
    </source>
</evidence>
<dbReference type="Proteomes" id="UP000428260">
    <property type="component" value="Chromosome"/>
</dbReference>
<gene>
    <name evidence="4" type="ORF">GM418_08610</name>
</gene>
<dbReference type="KEGG" id="mcos:GM418_08610"/>
<reference evidence="4 5" key="1">
    <citation type="submission" date="2019-11" db="EMBL/GenBank/DDBJ databases">
        <authorList>
            <person name="Zheng R.K."/>
            <person name="Sun C.M."/>
        </authorList>
    </citation>
    <scope>NUCLEOTIDE SEQUENCE [LARGE SCALE GENOMIC DNA]</scope>
    <source>
        <strain evidence="4 5">WC007</strain>
    </source>
</reference>
<evidence type="ECO:0000259" key="3">
    <source>
        <dbReference type="Pfam" id="PF13205"/>
    </source>
</evidence>
<name>A0A6I6JLI1_9BACT</name>
<dbReference type="EMBL" id="CP046401">
    <property type="protein sequence ID" value="QGY43715.1"/>
    <property type="molecule type" value="Genomic_DNA"/>
</dbReference>